<comment type="caution">
    <text evidence="2">The sequence shown here is derived from an EMBL/GenBank/DDBJ whole genome shotgun (WGS) entry which is preliminary data.</text>
</comment>
<evidence type="ECO:0000313" key="3">
    <source>
        <dbReference type="Proteomes" id="UP000383932"/>
    </source>
</evidence>
<organism evidence="2 3">
    <name type="scientific">Ceratobasidium theobromae</name>
    <dbReference type="NCBI Taxonomy" id="1582974"/>
    <lineage>
        <taxon>Eukaryota</taxon>
        <taxon>Fungi</taxon>
        <taxon>Dikarya</taxon>
        <taxon>Basidiomycota</taxon>
        <taxon>Agaricomycotina</taxon>
        <taxon>Agaricomycetes</taxon>
        <taxon>Cantharellales</taxon>
        <taxon>Ceratobasidiaceae</taxon>
        <taxon>Ceratobasidium</taxon>
    </lineage>
</organism>
<accession>A0A5N5QDB4</accession>
<dbReference type="EMBL" id="SSOP01000270">
    <property type="protein sequence ID" value="KAB5589438.1"/>
    <property type="molecule type" value="Genomic_DNA"/>
</dbReference>
<keyword evidence="3" id="KW-1185">Reference proteome</keyword>
<dbReference type="Proteomes" id="UP000383932">
    <property type="component" value="Unassembled WGS sequence"/>
</dbReference>
<dbReference type="Pfam" id="PF08881">
    <property type="entry name" value="CVNH"/>
    <property type="match status" value="1"/>
</dbReference>
<reference evidence="2 3" key="1">
    <citation type="journal article" date="2019" name="Fungal Biol. Biotechnol.">
        <title>Draft genome sequence of fastidious pathogen Ceratobasidium theobromae, which causes vascular-streak dieback in Theobroma cacao.</title>
        <authorList>
            <person name="Ali S.S."/>
            <person name="Asman A."/>
            <person name="Shao J."/>
            <person name="Firmansyah A.P."/>
            <person name="Susilo A.W."/>
            <person name="Rosmana A."/>
            <person name="McMahon P."/>
            <person name="Junaid M."/>
            <person name="Guest D."/>
            <person name="Kheng T.Y."/>
            <person name="Meinhardt L.W."/>
            <person name="Bailey B.A."/>
        </authorList>
    </citation>
    <scope>NUCLEOTIDE SEQUENCE [LARGE SCALE GENOMIC DNA]</scope>
    <source>
        <strain evidence="2 3">CT2</strain>
    </source>
</reference>
<dbReference type="SMART" id="SM01111">
    <property type="entry name" value="CVNH"/>
    <property type="match status" value="1"/>
</dbReference>
<evidence type="ECO:0000259" key="1">
    <source>
        <dbReference type="SMART" id="SM01111"/>
    </source>
</evidence>
<dbReference type="InterPro" id="IPR011058">
    <property type="entry name" value="Cyanovirin-N"/>
</dbReference>
<dbReference type="InterPro" id="IPR036673">
    <property type="entry name" value="Cyanovirin-N_sf"/>
</dbReference>
<gene>
    <name evidence="2" type="ORF">CTheo_7117</name>
</gene>
<dbReference type="OrthoDB" id="2441380at2759"/>
<dbReference type="SUPFAM" id="SSF51322">
    <property type="entry name" value="Cyanovirin-N"/>
    <property type="match status" value="1"/>
</dbReference>
<dbReference type="AlphaFoldDB" id="A0A5N5QDB4"/>
<dbReference type="Gene3D" id="2.30.60.10">
    <property type="entry name" value="Cyanovirin-N"/>
    <property type="match status" value="1"/>
</dbReference>
<sequence length="162" mass="16868">MSGTLGGNEIMELRSSGGIKGSLNGSQTAVPPQQLFHQTYIQIMHFTNLLAFAGASILGLSGVQAYSNFGASCRNTALRGSILSADCRSRNGIYGGATIDLSSCVVNTNASLRCQSNGQFFKSCSNCGVSGATLSCRCNPGPRDTSLDLNQCVGNEDGRLVC</sequence>
<protein>
    <recommendedName>
        <fullName evidence="1">Cyanovirin-N domain-containing protein</fullName>
    </recommendedName>
</protein>
<evidence type="ECO:0000313" key="2">
    <source>
        <dbReference type="EMBL" id="KAB5589438.1"/>
    </source>
</evidence>
<name>A0A5N5QDB4_9AGAM</name>
<proteinExistence type="predicted"/>
<feature type="domain" description="Cyanovirin-N" evidence="1">
    <location>
        <begin position="68"/>
        <end position="162"/>
    </location>
</feature>